<reference evidence="1 2" key="1">
    <citation type="submission" date="2020-08" db="EMBL/GenBank/DDBJ databases">
        <title>Genomic Encyclopedia of Type Strains, Phase IV (KMG-IV): sequencing the most valuable type-strain genomes for metagenomic binning, comparative biology and taxonomic classification.</title>
        <authorList>
            <person name="Goeker M."/>
        </authorList>
    </citation>
    <scope>NUCLEOTIDE SEQUENCE [LARGE SCALE GENOMIC DNA]</scope>
    <source>
        <strain evidence="1 2">DSM 13481</strain>
    </source>
</reference>
<proteinExistence type="predicted"/>
<accession>A0A841GL22</accession>
<name>A0A841GL22_9BACT</name>
<dbReference type="AlphaFoldDB" id="A0A841GL22"/>
<dbReference type="Proteomes" id="UP000555828">
    <property type="component" value="Unassembled WGS sequence"/>
</dbReference>
<dbReference type="EMBL" id="JACHEX010000002">
    <property type="protein sequence ID" value="MBB6062695.1"/>
    <property type="molecule type" value="Genomic_DNA"/>
</dbReference>
<keyword evidence="2" id="KW-1185">Reference proteome</keyword>
<protein>
    <submittedName>
        <fullName evidence="1">Uncharacterized protein</fullName>
    </submittedName>
</protein>
<organism evidence="1 2">
    <name type="scientific">Thermosipho japonicus</name>
    <dbReference type="NCBI Taxonomy" id="90323"/>
    <lineage>
        <taxon>Bacteria</taxon>
        <taxon>Thermotogati</taxon>
        <taxon>Thermotogota</taxon>
        <taxon>Thermotogae</taxon>
        <taxon>Thermotogales</taxon>
        <taxon>Fervidobacteriaceae</taxon>
        <taxon>Thermosipho</taxon>
    </lineage>
</organism>
<sequence length="149" mass="17151">MKMSPEMIKAQENMKPGVITAEGFLGEDDRNLVDIILQDEQEMAALKLDFDKVAQKLKKLLEVGEKGLDEPITYENFEIFVYEARGFLACPFEDGIFRKKVAVVKNLKNNESIMYSDLSIHLLEKHHFLQGKGSKFRLDPEKIKKVLFD</sequence>
<evidence type="ECO:0000313" key="2">
    <source>
        <dbReference type="Proteomes" id="UP000555828"/>
    </source>
</evidence>
<gene>
    <name evidence="1" type="ORF">HNP65_001133</name>
</gene>
<comment type="caution">
    <text evidence="1">The sequence shown here is derived from an EMBL/GenBank/DDBJ whole genome shotgun (WGS) entry which is preliminary data.</text>
</comment>
<evidence type="ECO:0000313" key="1">
    <source>
        <dbReference type="EMBL" id="MBB6062695.1"/>
    </source>
</evidence>
<dbReference type="RefSeq" id="WP_184619336.1">
    <property type="nucleotide sequence ID" value="NZ_JACHEX010000002.1"/>
</dbReference>